<dbReference type="PROSITE" id="PS00383">
    <property type="entry name" value="TYR_PHOSPHATASE_1"/>
    <property type="match status" value="1"/>
</dbReference>
<dbReference type="Proteomes" id="UP000193648">
    <property type="component" value="Unassembled WGS sequence"/>
</dbReference>
<keyword evidence="1" id="KW-0812">Transmembrane</keyword>
<dbReference type="InterPro" id="IPR000387">
    <property type="entry name" value="Tyr_Pase_dom"/>
</dbReference>
<dbReference type="AlphaFoldDB" id="A0A1Y2GNX6"/>
<dbReference type="InterPro" id="IPR000073">
    <property type="entry name" value="AB_hydrolase_1"/>
</dbReference>
<dbReference type="GO" id="GO:0016020">
    <property type="term" value="C:membrane"/>
    <property type="evidence" value="ECO:0007669"/>
    <property type="project" value="TreeGrafter"/>
</dbReference>
<dbReference type="STRING" id="64571.A0A1Y2GNX6"/>
<protein>
    <submittedName>
        <fullName evidence="3">Alpha/Beta hydrolase protein</fullName>
    </submittedName>
</protein>
<keyword evidence="4" id="KW-1185">Reference proteome</keyword>
<dbReference type="InterPro" id="IPR050266">
    <property type="entry name" value="AB_hydrolase_sf"/>
</dbReference>
<dbReference type="Gene3D" id="3.90.190.10">
    <property type="entry name" value="Protein tyrosine phosphatase superfamily"/>
    <property type="match status" value="1"/>
</dbReference>
<dbReference type="EMBL" id="MCFF01000017">
    <property type="protein sequence ID" value="ORZ16758.1"/>
    <property type="molecule type" value="Genomic_DNA"/>
</dbReference>
<dbReference type="SUPFAM" id="SSF53474">
    <property type="entry name" value="alpha/beta-Hydrolases"/>
    <property type="match status" value="1"/>
</dbReference>
<organism evidence="3 4">
    <name type="scientific">Lobosporangium transversale</name>
    <dbReference type="NCBI Taxonomy" id="64571"/>
    <lineage>
        <taxon>Eukaryota</taxon>
        <taxon>Fungi</taxon>
        <taxon>Fungi incertae sedis</taxon>
        <taxon>Mucoromycota</taxon>
        <taxon>Mortierellomycotina</taxon>
        <taxon>Mortierellomycetes</taxon>
        <taxon>Mortierellales</taxon>
        <taxon>Mortierellaceae</taxon>
        <taxon>Lobosporangium</taxon>
    </lineage>
</organism>
<gene>
    <name evidence="3" type="ORF">BCR41DRAFT_353118</name>
</gene>
<dbReference type="RefSeq" id="XP_021881693.1">
    <property type="nucleotide sequence ID" value="XM_022024077.1"/>
</dbReference>
<dbReference type="InterPro" id="IPR029021">
    <property type="entry name" value="Prot-tyrosine_phosphatase-like"/>
</dbReference>
<name>A0A1Y2GNX6_9FUNG</name>
<evidence type="ECO:0000259" key="2">
    <source>
        <dbReference type="PROSITE" id="PS50056"/>
    </source>
</evidence>
<dbReference type="InterPro" id="IPR029058">
    <property type="entry name" value="AB_hydrolase_fold"/>
</dbReference>
<dbReference type="InterPro" id="IPR000340">
    <property type="entry name" value="Dual-sp_phosphatase_cat-dom"/>
</dbReference>
<dbReference type="GO" id="GO:0047372">
    <property type="term" value="F:monoacylglycerol lipase activity"/>
    <property type="evidence" value="ECO:0007669"/>
    <property type="project" value="TreeGrafter"/>
</dbReference>
<keyword evidence="1" id="KW-0472">Membrane</keyword>
<evidence type="ECO:0000313" key="3">
    <source>
        <dbReference type="EMBL" id="ORZ16758.1"/>
    </source>
</evidence>
<dbReference type="PANTHER" id="PTHR43798">
    <property type="entry name" value="MONOACYLGLYCEROL LIPASE"/>
    <property type="match status" value="1"/>
</dbReference>
<keyword evidence="3" id="KW-0378">Hydrolase</keyword>
<sequence length="541" mass="62157">MSLNTSNVTSRLSRFTTFPAAVLSTALALYLGYKAFQLLEARQRQKQRALEPSPTSPVLVDHFQFVKVNGKQLRIVHIPHELGSKVPLLVFIHGVGGQLEQFERQIEYFSHSTHILAVDMCGYGASDVPDSYKHYTTDAYVEDIVTLLQRYKSQDTVLICHSYGCGVGTHLYSRLETSEALYNSIKAMVMIAPKAMITDHELKAREQLRRTPDWAIDLARRLDRIGGIHSKSVNRLLHTSAGEDLRRKQFRWNKASRTFVLRRILLGARWPTPDDFRRIQCPLLLMAGDDDRVCPIANVEQIFRWCQDTNERIKLPFIIPKAGHQVMLEKWELVTPIISNFLIKDCGMTTMDPSWQITRKCQKENKWSLKNTEKWMNTPAISSPIGRRSGKFRAMKVLRQTDPDHSPSAFLARHPEVGFIVDISKDEPPYRTTDFEATSITYTKLPTISKIPPSKADVERFISHCKSCWKEKPGVDIAVHCHYGFNRTGFFICCFLIEEQGYTVAEALHHFELSRPPRGIRHDHFKGELYLRYEPPMQLKS</sequence>
<dbReference type="Gene3D" id="3.40.50.1820">
    <property type="entry name" value="alpha/beta hydrolase"/>
    <property type="match status" value="1"/>
</dbReference>
<accession>A0A1Y2GNX6</accession>
<dbReference type="Pfam" id="PF00782">
    <property type="entry name" value="DSPc"/>
    <property type="match status" value="1"/>
</dbReference>
<dbReference type="PANTHER" id="PTHR43798:SF5">
    <property type="entry name" value="MONOACYLGLYCEROL LIPASE ABHD6"/>
    <property type="match status" value="1"/>
</dbReference>
<feature type="domain" description="Tyrosine specific protein phosphatases" evidence="2">
    <location>
        <begin position="459"/>
        <end position="526"/>
    </location>
</feature>
<keyword evidence="1" id="KW-1133">Transmembrane helix</keyword>
<dbReference type="InParanoid" id="A0A1Y2GNX6"/>
<feature type="transmembrane region" description="Helical" evidence="1">
    <location>
        <begin position="12"/>
        <end position="33"/>
    </location>
</feature>
<dbReference type="InterPro" id="IPR016130">
    <property type="entry name" value="Tyr_Pase_AS"/>
</dbReference>
<dbReference type="SUPFAM" id="SSF52799">
    <property type="entry name" value="(Phosphotyrosine protein) phosphatases II"/>
    <property type="match status" value="1"/>
</dbReference>
<dbReference type="OrthoDB" id="428974at2759"/>
<dbReference type="Pfam" id="PF00561">
    <property type="entry name" value="Abhydrolase_1"/>
    <property type="match status" value="1"/>
</dbReference>
<dbReference type="GO" id="GO:0046464">
    <property type="term" value="P:acylglycerol catabolic process"/>
    <property type="evidence" value="ECO:0007669"/>
    <property type="project" value="TreeGrafter"/>
</dbReference>
<evidence type="ECO:0000313" key="4">
    <source>
        <dbReference type="Proteomes" id="UP000193648"/>
    </source>
</evidence>
<reference evidence="3 4" key="1">
    <citation type="submission" date="2016-07" db="EMBL/GenBank/DDBJ databases">
        <title>Pervasive Adenine N6-methylation of Active Genes in Fungi.</title>
        <authorList>
            <consortium name="DOE Joint Genome Institute"/>
            <person name="Mondo S.J."/>
            <person name="Dannebaum R.O."/>
            <person name="Kuo R.C."/>
            <person name="Labutti K."/>
            <person name="Haridas S."/>
            <person name="Kuo A."/>
            <person name="Salamov A."/>
            <person name="Ahrendt S.R."/>
            <person name="Lipzen A."/>
            <person name="Sullivan W."/>
            <person name="Andreopoulos W.B."/>
            <person name="Clum A."/>
            <person name="Lindquist E."/>
            <person name="Daum C."/>
            <person name="Ramamoorthy G.K."/>
            <person name="Gryganskyi A."/>
            <person name="Culley D."/>
            <person name="Magnuson J.K."/>
            <person name="James T.Y."/>
            <person name="O'Malley M.A."/>
            <person name="Stajich J.E."/>
            <person name="Spatafora J.W."/>
            <person name="Visel A."/>
            <person name="Grigoriev I.V."/>
        </authorList>
    </citation>
    <scope>NUCLEOTIDE SEQUENCE [LARGE SCALE GENOMIC DNA]</scope>
    <source>
        <strain evidence="3 4">NRRL 3116</strain>
    </source>
</reference>
<evidence type="ECO:0000256" key="1">
    <source>
        <dbReference type="SAM" id="Phobius"/>
    </source>
</evidence>
<comment type="caution">
    <text evidence="3">The sequence shown here is derived from an EMBL/GenBank/DDBJ whole genome shotgun (WGS) entry which is preliminary data.</text>
</comment>
<dbReference type="PROSITE" id="PS50056">
    <property type="entry name" value="TYR_PHOSPHATASE_2"/>
    <property type="match status" value="1"/>
</dbReference>
<proteinExistence type="predicted"/>
<dbReference type="GeneID" id="33565921"/>